<proteinExistence type="predicted"/>
<dbReference type="EMBL" id="JAQMLU010000029">
    <property type="protein sequence ID" value="MDB8751309.1"/>
    <property type="molecule type" value="Genomic_DNA"/>
</dbReference>
<name>A0AAW6EHN0_9FIRM</name>
<accession>A0AAW6EHN0</accession>
<dbReference type="Proteomes" id="UP001213042">
    <property type="component" value="Unassembled WGS sequence"/>
</dbReference>
<protein>
    <recommendedName>
        <fullName evidence="3">Phage gp6-like head-tail connector protein</fullName>
    </recommendedName>
</protein>
<sequence>MQQALFEEVKNQLNITWSDEATDRKINSIIARAIGVLNGYAGQVLDINVDENINGDAQLLIDCCRYIYNDCFEDFEKNYHSQLFALRARCQIEEMSGGSV</sequence>
<comment type="caution">
    <text evidence="1">The sequence shown here is derived from an EMBL/GenBank/DDBJ whole genome shotgun (WGS) entry which is preliminary data.</text>
</comment>
<evidence type="ECO:0008006" key="3">
    <source>
        <dbReference type="Google" id="ProtNLM"/>
    </source>
</evidence>
<evidence type="ECO:0000313" key="1">
    <source>
        <dbReference type="EMBL" id="MDB8751309.1"/>
    </source>
</evidence>
<dbReference type="RefSeq" id="WP_118160146.1">
    <property type="nucleotide sequence ID" value="NZ_JADMWL010000028.1"/>
</dbReference>
<organism evidence="1 2">
    <name type="scientific">Ruminococcus bicirculans</name>
    <name type="common">ex Wegman et al. 2014</name>
    <dbReference type="NCBI Taxonomy" id="1160721"/>
    <lineage>
        <taxon>Bacteria</taxon>
        <taxon>Bacillati</taxon>
        <taxon>Bacillota</taxon>
        <taxon>Clostridia</taxon>
        <taxon>Eubacteriales</taxon>
        <taxon>Oscillospiraceae</taxon>
        <taxon>Ruminococcus</taxon>
    </lineage>
</organism>
<dbReference type="AlphaFoldDB" id="A0AAW6EHN0"/>
<reference evidence="1" key="1">
    <citation type="submission" date="2023-01" db="EMBL/GenBank/DDBJ databases">
        <title>Human gut microbiome strain richness.</title>
        <authorList>
            <person name="Chen-Liaw A."/>
        </authorList>
    </citation>
    <scope>NUCLEOTIDE SEQUENCE</scope>
    <source>
        <strain evidence="1">D43st1_D9_D43t1_170807</strain>
    </source>
</reference>
<evidence type="ECO:0000313" key="2">
    <source>
        <dbReference type="Proteomes" id="UP001213042"/>
    </source>
</evidence>
<gene>
    <name evidence="1" type="ORF">PNW00_12750</name>
</gene>